<sequence length="278" mass="30474">RKDVGLAFDHLIRSYVDDSQDNGPEAVRQLLAGKQALIILDGAEEADDLPAVLRCCGGCGVLITSRKRSDAPGSLLEVKRLDELPAAEAFRLYSNTTADEATVHAVCEQLGGWPLALRIAGHYLRSTGESAADYLCWLEQEPLKELGDGEHQEENAALLLRRSVAQVSDNARLALSVAGCLAFAPIAREPVAAVLEDDERRARKALGELVNYGLLEKAGKRWQISHALVHTYAREEMPLTTEALEQLAWYYLQFGKEQSEAGLEATPIWMENGHIISS</sequence>
<evidence type="ECO:0000313" key="1">
    <source>
        <dbReference type="EMBL" id="RWX43567.1"/>
    </source>
</evidence>
<dbReference type="AlphaFoldDB" id="A0A444IRX5"/>
<protein>
    <recommendedName>
        <fullName evidence="3">NB-ARC domain-containing protein</fullName>
    </recommendedName>
</protein>
<dbReference type="InterPro" id="IPR027417">
    <property type="entry name" value="P-loop_NTPase"/>
</dbReference>
<reference evidence="1 2" key="1">
    <citation type="submission" date="2017-01" db="EMBL/GenBank/DDBJ databases">
        <title>The cable genome- insights into the physiology and evolution of filamentous bacteria capable of sulfide oxidation via long distance electron transfer.</title>
        <authorList>
            <person name="Schreiber L."/>
            <person name="Bjerg J.T."/>
            <person name="Boggild A."/>
            <person name="Van De Vossenberg J."/>
            <person name="Meysman F."/>
            <person name="Nielsen L.P."/>
            <person name="Schramm A."/>
            <person name="Kjeldsen K.U."/>
        </authorList>
    </citation>
    <scope>NUCLEOTIDE SEQUENCE [LARGE SCALE GENOMIC DNA]</scope>
    <source>
        <strain evidence="1">MCF</strain>
    </source>
</reference>
<dbReference type="Proteomes" id="UP000287853">
    <property type="component" value="Unassembled WGS sequence"/>
</dbReference>
<proteinExistence type="predicted"/>
<comment type="caution">
    <text evidence="1">The sequence shown here is derived from an EMBL/GenBank/DDBJ whole genome shotgun (WGS) entry which is preliminary data.</text>
</comment>
<evidence type="ECO:0008006" key="3">
    <source>
        <dbReference type="Google" id="ProtNLM"/>
    </source>
</evidence>
<dbReference type="SUPFAM" id="SSF52540">
    <property type="entry name" value="P-loop containing nucleoside triphosphate hydrolases"/>
    <property type="match status" value="1"/>
</dbReference>
<name>A0A444IRX5_9BACT</name>
<dbReference type="Gene3D" id="3.40.50.300">
    <property type="entry name" value="P-loop containing nucleotide triphosphate hydrolases"/>
    <property type="match status" value="1"/>
</dbReference>
<accession>A0A444IRX5</accession>
<evidence type="ECO:0000313" key="2">
    <source>
        <dbReference type="Proteomes" id="UP000287853"/>
    </source>
</evidence>
<gene>
    <name evidence="1" type="ORF">H206_03475</name>
</gene>
<organism evidence="1 2">
    <name type="scientific">Candidatus Electrothrix aarhusensis</name>
    <dbReference type="NCBI Taxonomy" id="1859131"/>
    <lineage>
        <taxon>Bacteria</taxon>
        <taxon>Pseudomonadati</taxon>
        <taxon>Thermodesulfobacteriota</taxon>
        <taxon>Desulfobulbia</taxon>
        <taxon>Desulfobulbales</taxon>
        <taxon>Desulfobulbaceae</taxon>
        <taxon>Candidatus Electrothrix</taxon>
    </lineage>
</organism>
<keyword evidence="2" id="KW-1185">Reference proteome</keyword>
<dbReference type="EMBL" id="MTKO01000117">
    <property type="protein sequence ID" value="RWX43567.1"/>
    <property type="molecule type" value="Genomic_DNA"/>
</dbReference>
<feature type="non-terminal residue" evidence="1">
    <location>
        <position position="1"/>
    </location>
</feature>